<name>W9RA87_9ROSA</name>
<dbReference type="Proteomes" id="UP000030645">
    <property type="component" value="Unassembled WGS sequence"/>
</dbReference>
<keyword evidence="2" id="KW-1185">Reference proteome</keyword>
<accession>W9RA87</accession>
<reference evidence="2" key="1">
    <citation type="submission" date="2013-01" db="EMBL/GenBank/DDBJ databases">
        <title>Draft Genome Sequence of a Mulberry Tree, Morus notabilis C.K. Schneid.</title>
        <authorList>
            <person name="He N."/>
            <person name="Zhao S."/>
        </authorList>
    </citation>
    <scope>NUCLEOTIDE SEQUENCE</scope>
</reference>
<evidence type="ECO:0000313" key="2">
    <source>
        <dbReference type="Proteomes" id="UP000030645"/>
    </source>
</evidence>
<dbReference type="AlphaFoldDB" id="W9RA87"/>
<evidence type="ECO:0000313" key="1">
    <source>
        <dbReference type="EMBL" id="EXB64796.1"/>
    </source>
</evidence>
<organism evidence="1 2">
    <name type="scientific">Morus notabilis</name>
    <dbReference type="NCBI Taxonomy" id="981085"/>
    <lineage>
        <taxon>Eukaryota</taxon>
        <taxon>Viridiplantae</taxon>
        <taxon>Streptophyta</taxon>
        <taxon>Embryophyta</taxon>
        <taxon>Tracheophyta</taxon>
        <taxon>Spermatophyta</taxon>
        <taxon>Magnoliopsida</taxon>
        <taxon>eudicotyledons</taxon>
        <taxon>Gunneridae</taxon>
        <taxon>Pentapetalae</taxon>
        <taxon>rosids</taxon>
        <taxon>fabids</taxon>
        <taxon>Rosales</taxon>
        <taxon>Moraceae</taxon>
        <taxon>Moreae</taxon>
        <taxon>Morus</taxon>
    </lineage>
</organism>
<protein>
    <submittedName>
        <fullName evidence="1">Uncharacterized protein</fullName>
    </submittedName>
</protein>
<sequence length="50" mass="6067">MNFLERVTQAQTIIRGRVHFLQNAWPDDKIRGYHFQMLNVYFLLVEKTLD</sequence>
<dbReference type="EMBL" id="KE344504">
    <property type="protein sequence ID" value="EXB64796.1"/>
    <property type="molecule type" value="Genomic_DNA"/>
</dbReference>
<proteinExistence type="predicted"/>
<gene>
    <name evidence="1" type="ORF">L484_001016</name>
</gene>